<feature type="compositionally biased region" description="Polar residues" evidence="1">
    <location>
        <begin position="41"/>
        <end position="60"/>
    </location>
</feature>
<feature type="compositionally biased region" description="Basic and acidic residues" evidence="1">
    <location>
        <begin position="103"/>
        <end position="121"/>
    </location>
</feature>
<dbReference type="Gene3D" id="3.15.10.30">
    <property type="entry name" value="Haemolymph juvenile hormone binding protein"/>
    <property type="match status" value="1"/>
</dbReference>
<dbReference type="Proteomes" id="UP001367676">
    <property type="component" value="Unassembled WGS sequence"/>
</dbReference>
<feature type="compositionally biased region" description="Basic and acidic residues" evidence="1">
    <location>
        <begin position="626"/>
        <end position="639"/>
    </location>
</feature>
<feature type="domain" description="LITAF" evidence="2">
    <location>
        <begin position="682"/>
        <end position="734"/>
    </location>
</feature>
<evidence type="ECO:0000256" key="1">
    <source>
        <dbReference type="SAM" id="MobiDB-lite"/>
    </source>
</evidence>
<name>A0AAN9TFM1_9HEMI</name>
<gene>
    <name evidence="3" type="ORF">V9T40_013872</name>
</gene>
<evidence type="ECO:0000313" key="4">
    <source>
        <dbReference type="Proteomes" id="UP001367676"/>
    </source>
</evidence>
<dbReference type="PROSITE" id="PS51837">
    <property type="entry name" value="LITAF"/>
    <property type="match status" value="1"/>
</dbReference>
<dbReference type="EMBL" id="JBBCAQ010000033">
    <property type="protein sequence ID" value="KAK7582427.1"/>
    <property type="molecule type" value="Genomic_DNA"/>
</dbReference>
<dbReference type="Pfam" id="PF10601">
    <property type="entry name" value="zf-LITAF-like"/>
    <property type="match status" value="1"/>
</dbReference>
<feature type="compositionally biased region" description="Polar residues" evidence="1">
    <location>
        <begin position="83"/>
        <end position="97"/>
    </location>
</feature>
<evidence type="ECO:0000259" key="2">
    <source>
        <dbReference type="PROSITE" id="PS51837"/>
    </source>
</evidence>
<accession>A0AAN9TFM1</accession>
<dbReference type="InterPro" id="IPR006629">
    <property type="entry name" value="LITAF"/>
</dbReference>
<sequence length="734" mass="83623">MRDTGGYLKHDSDYLTRDYANQKRDNVNEKWVSLNGERQGYDSQRQGYDSQRQGYDSQRQGYDFERQSFDSQSRDYNKKQNLGFQTQLDSQKQNYKTVNYDDWEQREYNNQKLDRSQKEDSDYQNPSDLNAEKTMKLDDNQQHFFSIHRRPQAFLGLGELGTYLKKRVSDIVHGIMGNGPNDDHVVAIYSDEVQSFQDPMEIGDVVSKLALATMNYKNVQICGMGDSKKVMSKVDIKNQQFITYVYLNNIQIKGQYTLSNLLKHSSGDFIIDLTQAVYIKTIYYTIKDRKVYIEKSSAEITYSHANSVYNNIGLLNKLFRGRFTRHLIDSIATKMLEYVGPKLVNQIEPIIMDVNQNFRRAQIVSHLQMGINSTFQTIHDTLASMANANIELTSQGKLHNYEYKHYKAQVPSIILQNIQNFFLLSNKVTYTDSMVHAHVHLGLSHPIILAKISYTDGHYSDKKDIHVQYLVDDIYAKLEFHKELSGGELQLLNVTVQVSNMTLASSQGNYEGDLAAMVAQFPSKLQTYVSLSLQDYIRTQVSEILAQALDRSQSCDTDDSMKRLDGDYQKSVQDYLREGEVKVASKLSQLKDVVYQKLGGMYQMLTGHVYTTSVDQKDMPNLTDPRPLDKMTKHAEHQQNEQPSLYPTQMSAAPPTYDEAVYGPQAGSNYATHQPVNPLYPTQPTTSGTIIALPLGPNPARIRCPSCQCDIRTSIDSEPSCAAHLCCLLLLLIG</sequence>
<dbReference type="AlphaFoldDB" id="A0AAN9TFM1"/>
<organism evidence="3 4">
    <name type="scientific">Parthenolecanium corni</name>
    <dbReference type="NCBI Taxonomy" id="536013"/>
    <lineage>
        <taxon>Eukaryota</taxon>
        <taxon>Metazoa</taxon>
        <taxon>Ecdysozoa</taxon>
        <taxon>Arthropoda</taxon>
        <taxon>Hexapoda</taxon>
        <taxon>Insecta</taxon>
        <taxon>Pterygota</taxon>
        <taxon>Neoptera</taxon>
        <taxon>Paraneoptera</taxon>
        <taxon>Hemiptera</taxon>
        <taxon>Sternorrhyncha</taxon>
        <taxon>Coccoidea</taxon>
        <taxon>Coccidae</taxon>
        <taxon>Parthenolecanium</taxon>
    </lineage>
</organism>
<protein>
    <recommendedName>
        <fullName evidence="2">LITAF domain-containing protein</fullName>
    </recommendedName>
</protein>
<feature type="region of interest" description="Disordered" evidence="1">
    <location>
        <begin position="83"/>
        <end position="129"/>
    </location>
</feature>
<reference evidence="3 4" key="1">
    <citation type="submission" date="2024-03" db="EMBL/GenBank/DDBJ databases">
        <title>Adaptation during the transition from Ophiocordyceps entomopathogen to insect associate is accompanied by gene loss and intensified selection.</title>
        <authorList>
            <person name="Ward C.M."/>
            <person name="Onetto C.A."/>
            <person name="Borneman A.R."/>
        </authorList>
    </citation>
    <scope>NUCLEOTIDE SEQUENCE [LARGE SCALE GENOMIC DNA]</scope>
    <source>
        <strain evidence="3">AWRI1</strain>
        <tissue evidence="3">Single Adult Female</tissue>
    </source>
</reference>
<dbReference type="InterPro" id="IPR038606">
    <property type="entry name" value="To_sf"/>
</dbReference>
<feature type="region of interest" description="Disordered" evidence="1">
    <location>
        <begin position="616"/>
        <end position="647"/>
    </location>
</feature>
<proteinExistence type="predicted"/>
<evidence type="ECO:0000313" key="3">
    <source>
        <dbReference type="EMBL" id="KAK7582427.1"/>
    </source>
</evidence>
<keyword evidence="4" id="KW-1185">Reference proteome</keyword>
<feature type="region of interest" description="Disordered" evidence="1">
    <location>
        <begin position="30"/>
        <end position="61"/>
    </location>
</feature>
<comment type="caution">
    <text evidence="3">The sequence shown here is derived from an EMBL/GenBank/DDBJ whole genome shotgun (WGS) entry which is preliminary data.</text>
</comment>